<feature type="compositionally biased region" description="Pro residues" evidence="2">
    <location>
        <begin position="501"/>
        <end position="519"/>
    </location>
</feature>
<name>A0A6J2TS31_DROLE</name>
<evidence type="ECO:0000256" key="1">
    <source>
        <dbReference type="ARBA" id="ARBA00025725"/>
    </source>
</evidence>
<sequence length="666" mass="74311">MSHRLNIAKNACAAARAQLAGLKKPLSPPVSGDEEEVVPPVKANDTVGQSRRRNKKKKQKEHVLLPAFLPNLKKLIVPKVSDDMVVMVTLVPPMYVHDEAAARRLVDQPRPSFEIPGGLFPPNAPLHKITFMPIELLPTGFHAGGVFSPGALPRKLYPVGMLAQQEKGPTPPIFVGHRCSCASASHTLEPQLNSPPHGVKMKSDHMWLMQQQLQMHLHQHYRLREQQELQMRQQRQQELQMQQQEQHQENQQQLPKTANKQVQVGHHQLFPNHVNKEVHVFKQPLAKMPNKKPPATHQQPTEQQLSQLPRRVFKREDCGPAMAMSLPITAEMLPGFIGTLPPTQNNIYTPDLRAVAISVRNMYPLAYVSLSTVMHPHKPYVAYEMMGELVPNFELPTDMFPPSAILKKPVFLPVRYLPKGFDAGCVFAPNSLLEYIYIDVLHLLDSMPQRDTQIIPPVFLGRWQPMNPPVAFGDLPADDDVLNVAVAHLHIAVAASSLMPTTPPPLPPPPPPPTTPPPASCVCDKSSTILPSMAVVGARPSAVVCEQPPAEATIRQEQPKGAVGVAEPPSTDIKRKHYFTVEGKKEDVDQAIDAIRRAGIEVVLSEDIGIDLDKVVHQFRDLMARRDEIRANMAIPRMERCAEESMRLRQPNVPRRNPCSHCGQFH</sequence>
<evidence type="ECO:0000256" key="2">
    <source>
        <dbReference type="SAM" id="MobiDB-lite"/>
    </source>
</evidence>
<protein>
    <submittedName>
        <fullName evidence="5">DM7 family protein GE17493</fullName>
    </submittedName>
</protein>
<feature type="domain" description="DM7" evidence="3">
    <location>
        <begin position="390"/>
        <end position="487"/>
    </location>
</feature>
<comment type="similarity">
    <text evidence="1">Belongs to the DM7 family.</text>
</comment>
<evidence type="ECO:0000259" key="3">
    <source>
        <dbReference type="SMART" id="SM00688"/>
    </source>
</evidence>
<accession>A0A6J2TS31</accession>
<dbReference type="AlphaFoldDB" id="A0A6J2TS31"/>
<feature type="compositionally biased region" description="Basic residues" evidence="2">
    <location>
        <begin position="50"/>
        <end position="59"/>
    </location>
</feature>
<feature type="region of interest" description="Disordered" evidence="2">
    <location>
        <begin position="23"/>
        <end position="59"/>
    </location>
</feature>
<dbReference type="Proteomes" id="UP000504634">
    <property type="component" value="Unplaced"/>
</dbReference>
<feature type="compositionally biased region" description="Low complexity" evidence="2">
    <location>
        <begin position="228"/>
        <end position="254"/>
    </location>
</feature>
<feature type="region of interest" description="Disordered" evidence="2">
    <location>
        <begin position="498"/>
        <end position="520"/>
    </location>
</feature>
<feature type="domain" description="DM7" evidence="3">
    <location>
        <begin position="111"/>
        <end position="205"/>
    </location>
</feature>
<dbReference type="InterPro" id="IPR006610">
    <property type="entry name" value="DM7"/>
</dbReference>
<dbReference type="OrthoDB" id="7867651at2759"/>
<dbReference type="RefSeq" id="XP_030378330.1">
    <property type="nucleotide sequence ID" value="XM_030522470.1"/>
</dbReference>
<keyword evidence="4" id="KW-1185">Reference proteome</keyword>
<feature type="region of interest" description="Disordered" evidence="2">
    <location>
        <begin position="228"/>
        <end position="260"/>
    </location>
</feature>
<evidence type="ECO:0000313" key="4">
    <source>
        <dbReference type="Proteomes" id="UP000504634"/>
    </source>
</evidence>
<organism evidence="4 5">
    <name type="scientific">Drosophila lebanonensis</name>
    <name type="common">Fruit fly</name>
    <name type="synonym">Scaptodrosophila lebanonensis</name>
    <dbReference type="NCBI Taxonomy" id="7225"/>
    <lineage>
        <taxon>Eukaryota</taxon>
        <taxon>Metazoa</taxon>
        <taxon>Ecdysozoa</taxon>
        <taxon>Arthropoda</taxon>
        <taxon>Hexapoda</taxon>
        <taxon>Insecta</taxon>
        <taxon>Pterygota</taxon>
        <taxon>Neoptera</taxon>
        <taxon>Endopterygota</taxon>
        <taxon>Diptera</taxon>
        <taxon>Brachycera</taxon>
        <taxon>Muscomorpha</taxon>
        <taxon>Ephydroidea</taxon>
        <taxon>Drosophilidae</taxon>
        <taxon>Scaptodrosophila</taxon>
    </lineage>
</organism>
<reference evidence="5" key="1">
    <citation type="submission" date="2025-08" db="UniProtKB">
        <authorList>
            <consortium name="RefSeq"/>
        </authorList>
    </citation>
    <scope>IDENTIFICATION</scope>
    <source>
        <strain evidence="5">11010-0011.00</strain>
        <tissue evidence="5">Whole body</tissue>
    </source>
</reference>
<evidence type="ECO:0000313" key="5">
    <source>
        <dbReference type="RefSeq" id="XP_030378330.1"/>
    </source>
</evidence>
<gene>
    <name evidence="5" type="primary">LOC115626955</name>
</gene>
<proteinExistence type="inferred from homology"/>
<feature type="compositionally biased region" description="Polar residues" evidence="2">
    <location>
        <begin position="296"/>
        <end position="307"/>
    </location>
</feature>
<dbReference type="SMART" id="SM00688">
    <property type="entry name" value="DM7"/>
    <property type="match status" value="2"/>
</dbReference>
<dbReference type="GeneID" id="115626955"/>
<feature type="region of interest" description="Disordered" evidence="2">
    <location>
        <begin position="287"/>
        <end position="309"/>
    </location>
</feature>